<gene>
    <name evidence="1" type="ORF">ALP05_05284</name>
</gene>
<protein>
    <submittedName>
        <fullName evidence="1">Uncharacterized protein</fullName>
    </submittedName>
</protein>
<dbReference type="Proteomes" id="UP000269872">
    <property type="component" value="Unassembled WGS sequence"/>
</dbReference>
<proteinExistence type="predicted"/>
<comment type="caution">
    <text evidence="1">The sequence shown here is derived from an EMBL/GenBank/DDBJ whole genome shotgun (WGS) entry which is preliminary data.</text>
</comment>
<name>A0A3M6EKJ1_9PSED</name>
<dbReference type="AlphaFoldDB" id="A0A3M6EKJ1"/>
<dbReference type="EMBL" id="RBUY01000211">
    <property type="protein sequence ID" value="RMV68888.1"/>
    <property type="molecule type" value="Genomic_DNA"/>
</dbReference>
<sequence>MSTQRLLLMLQNRQLSFRTLQRGNAVVGAPRRRSAPRRLFKIGRGASRNAWDAERRTIVEAQFRSQAGILGADSHSGSL</sequence>
<dbReference type="AntiFam" id="ANF00261">
    <property type="entry name" value="Protein of unknown function (DUF1534)"/>
</dbReference>
<reference evidence="1 2" key="1">
    <citation type="submission" date="2018-08" db="EMBL/GenBank/DDBJ databases">
        <title>Recombination of ecologically and evolutionarily significant loci maintains genetic cohesion in the Pseudomonas syringae species complex.</title>
        <authorList>
            <person name="Dillon M."/>
            <person name="Thakur S."/>
            <person name="Almeida R.N.D."/>
            <person name="Weir B.S."/>
            <person name="Guttman D.S."/>
        </authorList>
    </citation>
    <scope>NUCLEOTIDE SEQUENCE [LARGE SCALE GENOMIC DNA]</scope>
    <source>
        <strain evidence="1 2">ICMP 7496</strain>
    </source>
</reference>
<evidence type="ECO:0000313" key="1">
    <source>
        <dbReference type="EMBL" id="RMV68888.1"/>
    </source>
</evidence>
<accession>A0A3M6EKJ1</accession>
<organism evidence="1 2">
    <name type="scientific">Pseudomonas caricapapayae</name>
    <dbReference type="NCBI Taxonomy" id="46678"/>
    <lineage>
        <taxon>Bacteria</taxon>
        <taxon>Pseudomonadati</taxon>
        <taxon>Pseudomonadota</taxon>
        <taxon>Gammaproteobacteria</taxon>
        <taxon>Pseudomonadales</taxon>
        <taxon>Pseudomonadaceae</taxon>
        <taxon>Pseudomonas</taxon>
    </lineage>
</organism>
<evidence type="ECO:0000313" key="2">
    <source>
        <dbReference type="Proteomes" id="UP000269872"/>
    </source>
</evidence>